<gene>
    <name evidence="2" type="ORF">CEE36_10015</name>
</gene>
<sequence>MSDSSLVERVGVQVLEGFSSIAEAFSYLAVRNVRVVEINLNNPYFLAKLTAEPERAEIAKVAQDEGITWVAHLPETMGFFEIAEQVFARYLTWLVRLQKQAGEAGCRALTVHLGSAPYFAYSGQRRQGIDLFREYYETTLLVRLRRAANLLRKGPPLCIENVGGFHQQFVRDILERIDGLSYTMDIGHLKAAHSRIADAEFDFYRKHVRDIRVVHVHDNDGEWDAHLPVTDPASLEPYLGFANECGAYLIIEVRPLEAAISSLAALTGIKR</sequence>
<dbReference type="Gene3D" id="3.20.20.150">
    <property type="entry name" value="Divalent-metal-dependent TIM barrel enzymes"/>
    <property type="match status" value="1"/>
</dbReference>
<dbReference type="Pfam" id="PF01261">
    <property type="entry name" value="AP_endonuc_2"/>
    <property type="match status" value="1"/>
</dbReference>
<dbReference type="SUPFAM" id="SSF51658">
    <property type="entry name" value="Xylose isomerase-like"/>
    <property type="match status" value="1"/>
</dbReference>
<reference evidence="2 3" key="1">
    <citation type="submission" date="2017-06" db="EMBL/GenBank/DDBJ databases">
        <title>Novel microbial phyla capable of carbon fixation and sulfur reduction in deep-sea sediments.</title>
        <authorList>
            <person name="Huang J."/>
            <person name="Baker B."/>
            <person name="Wang Y."/>
        </authorList>
    </citation>
    <scope>NUCLEOTIDE SEQUENCE [LARGE SCALE GENOMIC DNA]</scope>
    <source>
        <strain evidence="2">B3_TA06</strain>
    </source>
</reference>
<name>A0A532UY90_UNCT6</name>
<dbReference type="InterPro" id="IPR036237">
    <property type="entry name" value="Xyl_isomerase-like_sf"/>
</dbReference>
<accession>A0A532UY90</accession>
<protein>
    <recommendedName>
        <fullName evidence="1">Xylose isomerase-like TIM barrel domain-containing protein</fullName>
    </recommendedName>
</protein>
<comment type="caution">
    <text evidence="2">The sequence shown here is derived from an EMBL/GenBank/DDBJ whole genome shotgun (WGS) entry which is preliminary data.</text>
</comment>
<evidence type="ECO:0000313" key="2">
    <source>
        <dbReference type="EMBL" id="TKJ39908.1"/>
    </source>
</evidence>
<evidence type="ECO:0000313" key="3">
    <source>
        <dbReference type="Proteomes" id="UP000317778"/>
    </source>
</evidence>
<feature type="domain" description="Xylose isomerase-like TIM barrel" evidence="1">
    <location>
        <begin position="35"/>
        <end position="231"/>
    </location>
</feature>
<dbReference type="AlphaFoldDB" id="A0A532UY90"/>
<organism evidence="2 3">
    <name type="scientific">candidate division TA06 bacterium B3_TA06</name>
    <dbReference type="NCBI Taxonomy" id="2012487"/>
    <lineage>
        <taxon>Bacteria</taxon>
        <taxon>Bacteria division TA06</taxon>
    </lineage>
</organism>
<evidence type="ECO:0000259" key="1">
    <source>
        <dbReference type="Pfam" id="PF01261"/>
    </source>
</evidence>
<dbReference type="InterPro" id="IPR013022">
    <property type="entry name" value="Xyl_isomerase-like_TIM-brl"/>
</dbReference>
<dbReference type="Proteomes" id="UP000317778">
    <property type="component" value="Unassembled WGS sequence"/>
</dbReference>
<dbReference type="EMBL" id="NJBO01000021">
    <property type="protein sequence ID" value="TKJ39908.1"/>
    <property type="molecule type" value="Genomic_DNA"/>
</dbReference>
<proteinExistence type="predicted"/>